<evidence type="ECO:0000313" key="2">
    <source>
        <dbReference type="EMBL" id="KAK7493946.1"/>
    </source>
</evidence>
<dbReference type="AlphaFoldDB" id="A0ABD0L340"/>
<gene>
    <name evidence="2" type="ORF">BaRGS_00014828</name>
</gene>
<keyword evidence="1" id="KW-1133">Transmembrane helix</keyword>
<name>A0ABD0L340_9CAEN</name>
<evidence type="ECO:0000256" key="1">
    <source>
        <dbReference type="SAM" id="Phobius"/>
    </source>
</evidence>
<protein>
    <submittedName>
        <fullName evidence="2">Uncharacterized protein</fullName>
    </submittedName>
</protein>
<keyword evidence="3" id="KW-1185">Reference proteome</keyword>
<dbReference type="Proteomes" id="UP001519460">
    <property type="component" value="Unassembled WGS sequence"/>
</dbReference>
<keyword evidence="1" id="KW-0812">Transmembrane</keyword>
<proteinExistence type="predicted"/>
<feature type="transmembrane region" description="Helical" evidence="1">
    <location>
        <begin position="116"/>
        <end position="135"/>
    </location>
</feature>
<evidence type="ECO:0000313" key="3">
    <source>
        <dbReference type="Proteomes" id="UP001519460"/>
    </source>
</evidence>
<sequence>MSDGPVVKMEISCISRRLKVASVEWPDKGAAQPLWSGRIGPEGGKKRLGCLWKRLPRRIGLPVAFLRSGLGVAPVTGPLTDPLLPSRGFAGACSGWLLAANRGSVQVLQRIRPSTLLSTLVFLLSYFVCIVHAWSPGLLRLCVMKTLLQIRGEDSPPPSPDHPVHLAKRHPNRMVPLTAVLSSNGLTIDRNISGTAVHGADPYWGPGKNPHCPPPLPLHPSVYPLSSTTLLSRKHPTFEM</sequence>
<comment type="caution">
    <text evidence="2">The sequence shown here is derived from an EMBL/GenBank/DDBJ whole genome shotgun (WGS) entry which is preliminary data.</text>
</comment>
<organism evidence="2 3">
    <name type="scientific">Batillaria attramentaria</name>
    <dbReference type="NCBI Taxonomy" id="370345"/>
    <lineage>
        <taxon>Eukaryota</taxon>
        <taxon>Metazoa</taxon>
        <taxon>Spiralia</taxon>
        <taxon>Lophotrochozoa</taxon>
        <taxon>Mollusca</taxon>
        <taxon>Gastropoda</taxon>
        <taxon>Caenogastropoda</taxon>
        <taxon>Sorbeoconcha</taxon>
        <taxon>Cerithioidea</taxon>
        <taxon>Batillariidae</taxon>
        <taxon>Batillaria</taxon>
    </lineage>
</organism>
<dbReference type="EMBL" id="JACVVK020000088">
    <property type="protein sequence ID" value="KAK7493946.1"/>
    <property type="molecule type" value="Genomic_DNA"/>
</dbReference>
<keyword evidence="1" id="KW-0472">Membrane</keyword>
<reference evidence="2 3" key="1">
    <citation type="journal article" date="2023" name="Sci. Data">
        <title>Genome assembly of the Korean intertidal mud-creeper Batillaria attramentaria.</title>
        <authorList>
            <person name="Patra A.K."/>
            <person name="Ho P.T."/>
            <person name="Jun S."/>
            <person name="Lee S.J."/>
            <person name="Kim Y."/>
            <person name="Won Y.J."/>
        </authorList>
    </citation>
    <scope>NUCLEOTIDE SEQUENCE [LARGE SCALE GENOMIC DNA]</scope>
    <source>
        <strain evidence="2">Wonlab-2016</strain>
    </source>
</reference>
<accession>A0ABD0L340</accession>